<dbReference type="InterPro" id="IPR051418">
    <property type="entry name" value="Spondin/Thrombospondin_T1"/>
</dbReference>
<keyword evidence="4" id="KW-1185">Reference proteome</keyword>
<dbReference type="PANTHER" id="PTHR11311">
    <property type="entry name" value="SPONDIN"/>
    <property type="match status" value="1"/>
</dbReference>
<keyword evidence="2" id="KW-0812">Transmembrane</keyword>
<keyword evidence="2" id="KW-1133">Transmembrane helix</keyword>
<proteinExistence type="predicted"/>
<sequence>MGSPAVSGFRSIDTSVRSPLSPRENSSKPGGKCCLFTLLSILLVFGVGIAVVCYFKERTHKCQVSDWSSWSSCSQSSEKQTRFQSIKVWPQVKRIDCPPEGNLEEGRACVVTDNLPACEVLEWSLWSECNRAWRPGRRERQRKIEVLPGTNHTSCPPSRDVQGCEIPSQLLWVSDPEMIAALIVSITVVVCVLVFFAVKLFLAGQLAKETDPPNIYSKMKEALIT</sequence>
<dbReference type="SMART" id="SM00209">
    <property type="entry name" value="TSP1"/>
    <property type="match status" value="2"/>
</dbReference>
<feature type="transmembrane region" description="Helical" evidence="2">
    <location>
        <begin position="35"/>
        <end position="55"/>
    </location>
</feature>
<accession>A0ABP0FQL0</accession>
<dbReference type="PANTHER" id="PTHR11311:SF15">
    <property type="entry name" value="SPONDIN-2"/>
    <property type="match status" value="1"/>
</dbReference>
<name>A0ABP0FQL0_CLALP</name>
<dbReference type="EMBL" id="CAWYQH010000090">
    <property type="protein sequence ID" value="CAK8681956.1"/>
    <property type="molecule type" value="Genomic_DNA"/>
</dbReference>
<dbReference type="SUPFAM" id="SSF82895">
    <property type="entry name" value="TSP-1 type 1 repeat"/>
    <property type="match status" value="1"/>
</dbReference>
<gene>
    <name evidence="3" type="ORF">CVLEPA_LOCUS12182</name>
</gene>
<keyword evidence="2" id="KW-0472">Membrane</keyword>
<protein>
    <submittedName>
        <fullName evidence="3">Uncharacterized protein</fullName>
    </submittedName>
</protein>
<dbReference type="Proteomes" id="UP001642483">
    <property type="component" value="Unassembled WGS sequence"/>
</dbReference>
<feature type="transmembrane region" description="Helical" evidence="2">
    <location>
        <begin position="179"/>
        <end position="202"/>
    </location>
</feature>
<organism evidence="3 4">
    <name type="scientific">Clavelina lepadiformis</name>
    <name type="common">Light-bulb sea squirt</name>
    <name type="synonym">Ascidia lepadiformis</name>
    <dbReference type="NCBI Taxonomy" id="159417"/>
    <lineage>
        <taxon>Eukaryota</taxon>
        <taxon>Metazoa</taxon>
        <taxon>Chordata</taxon>
        <taxon>Tunicata</taxon>
        <taxon>Ascidiacea</taxon>
        <taxon>Aplousobranchia</taxon>
        <taxon>Clavelinidae</taxon>
        <taxon>Clavelina</taxon>
    </lineage>
</organism>
<evidence type="ECO:0000256" key="2">
    <source>
        <dbReference type="SAM" id="Phobius"/>
    </source>
</evidence>
<feature type="region of interest" description="Disordered" evidence="1">
    <location>
        <begin position="1"/>
        <end position="29"/>
    </location>
</feature>
<dbReference type="InterPro" id="IPR036383">
    <property type="entry name" value="TSP1_rpt_sf"/>
</dbReference>
<dbReference type="Gene3D" id="2.20.100.10">
    <property type="entry name" value="Thrombospondin type-1 (TSP1) repeat"/>
    <property type="match status" value="2"/>
</dbReference>
<dbReference type="InterPro" id="IPR000884">
    <property type="entry name" value="TSP1_rpt"/>
</dbReference>
<evidence type="ECO:0000256" key="1">
    <source>
        <dbReference type="SAM" id="MobiDB-lite"/>
    </source>
</evidence>
<feature type="compositionally biased region" description="Polar residues" evidence="1">
    <location>
        <begin position="12"/>
        <end position="28"/>
    </location>
</feature>
<evidence type="ECO:0000313" key="4">
    <source>
        <dbReference type="Proteomes" id="UP001642483"/>
    </source>
</evidence>
<evidence type="ECO:0000313" key="3">
    <source>
        <dbReference type="EMBL" id="CAK8681956.1"/>
    </source>
</evidence>
<reference evidence="3 4" key="1">
    <citation type="submission" date="2024-02" db="EMBL/GenBank/DDBJ databases">
        <authorList>
            <person name="Daric V."/>
            <person name="Darras S."/>
        </authorList>
    </citation>
    <scope>NUCLEOTIDE SEQUENCE [LARGE SCALE GENOMIC DNA]</scope>
</reference>
<comment type="caution">
    <text evidence="3">The sequence shown here is derived from an EMBL/GenBank/DDBJ whole genome shotgun (WGS) entry which is preliminary data.</text>
</comment>